<proteinExistence type="inferred from homology"/>
<dbReference type="HOGENOM" id="CLU_074896_0_2_1"/>
<organism evidence="4 5">
    <name type="scientific">Tulasnella calospora MUT 4182</name>
    <dbReference type="NCBI Taxonomy" id="1051891"/>
    <lineage>
        <taxon>Eukaryota</taxon>
        <taxon>Fungi</taxon>
        <taxon>Dikarya</taxon>
        <taxon>Basidiomycota</taxon>
        <taxon>Agaricomycotina</taxon>
        <taxon>Agaricomycetes</taxon>
        <taxon>Cantharellales</taxon>
        <taxon>Tulasnellaceae</taxon>
        <taxon>Tulasnella</taxon>
    </lineage>
</organism>
<keyword evidence="2" id="KW-0698">rRNA processing</keyword>
<reference evidence="4 5" key="1">
    <citation type="submission" date="2014-04" db="EMBL/GenBank/DDBJ databases">
        <authorList>
            <consortium name="DOE Joint Genome Institute"/>
            <person name="Kuo A."/>
            <person name="Girlanda M."/>
            <person name="Perotto S."/>
            <person name="Kohler A."/>
            <person name="Nagy L.G."/>
            <person name="Floudas D."/>
            <person name="Copeland A."/>
            <person name="Barry K.W."/>
            <person name="Cichocki N."/>
            <person name="Veneault-Fourrey C."/>
            <person name="LaButti K."/>
            <person name="Lindquist E.A."/>
            <person name="Lipzen A."/>
            <person name="Lundell T."/>
            <person name="Morin E."/>
            <person name="Murat C."/>
            <person name="Sun H."/>
            <person name="Tunlid A."/>
            <person name="Henrissat B."/>
            <person name="Grigoriev I.V."/>
            <person name="Hibbett D.S."/>
            <person name="Martin F."/>
            <person name="Nordberg H.P."/>
            <person name="Cantor M.N."/>
            <person name="Hua S.X."/>
        </authorList>
    </citation>
    <scope>NUCLEOTIDE SEQUENCE [LARGE SCALE GENOMIC DNA]</scope>
    <source>
        <strain evidence="4 5">MUT 4182</strain>
    </source>
</reference>
<evidence type="ECO:0008006" key="6">
    <source>
        <dbReference type="Google" id="ProtNLM"/>
    </source>
</evidence>
<dbReference type="AlphaFoldDB" id="A0A0C3M6A3"/>
<reference evidence="5" key="2">
    <citation type="submission" date="2015-01" db="EMBL/GenBank/DDBJ databases">
        <title>Evolutionary Origins and Diversification of the Mycorrhizal Mutualists.</title>
        <authorList>
            <consortium name="DOE Joint Genome Institute"/>
            <consortium name="Mycorrhizal Genomics Consortium"/>
            <person name="Kohler A."/>
            <person name="Kuo A."/>
            <person name="Nagy L.G."/>
            <person name="Floudas D."/>
            <person name="Copeland A."/>
            <person name="Barry K.W."/>
            <person name="Cichocki N."/>
            <person name="Veneault-Fourrey C."/>
            <person name="LaButti K."/>
            <person name="Lindquist E.A."/>
            <person name="Lipzen A."/>
            <person name="Lundell T."/>
            <person name="Morin E."/>
            <person name="Murat C."/>
            <person name="Riley R."/>
            <person name="Ohm R."/>
            <person name="Sun H."/>
            <person name="Tunlid A."/>
            <person name="Henrissat B."/>
            <person name="Grigoriev I.V."/>
            <person name="Hibbett D.S."/>
            <person name="Martin F."/>
        </authorList>
    </citation>
    <scope>NUCLEOTIDE SEQUENCE [LARGE SCALE GENOMIC DNA]</scope>
    <source>
        <strain evidence="5">MUT 4182</strain>
    </source>
</reference>
<evidence type="ECO:0000256" key="2">
    <source>
        <dbReference type="ARBA" id="ARBA00022552"/>
    </source>
</evidence>
<dbReference type="InterPro" id="IPR019398">
    <property type="entry name" value="Pre-rRNA_process_TSR2"/>
</dbReference>
<dbReference type="Proteomes" id="UP000054248">
    <property type="component" value="Unassembled WGS sequence"/>
</dbReference>
<dbReference type="Pfam" id="PF10273">
    <property type="entry name" value="WGG"/>
    <property type="match status" value="1"/>
</dbReference>
<dbReference type="OrthoDB" id="263560at2759"/>
<dbReference type="GO" id="GO:0006364">
    <property type="term" value="P:rRNA processing"/>
    <property type="evidence" value="ECO:0007669"/>
    <property type="project" value="UniProtKB-KW"/>
</dbReference>
<name>A0A0C3M6A3_9AGAM</name>
<sequence>MSSSVQPASQATPSPPLILFARGVIALLTSWPVLRIAIDQAWGGPESLEKRTFLASEIVDAFEEAQKRSKTAPDFDDVEVLILQAMAEEFNCEIDDGSSEGLARDIVSLWKEVREGRGVEEVERIEGLARQAGASEVQATRQEGGSDSEDEEGEDSESDDEMETDEPPALIPQKSTRVPEVDEDGFTVVGRSGRR</sequence>
<feature type="compositionally biased region" description="Acidic residues" evidence="3">
    <location>
        <begin position="146"/>
        <end position="166"/>
    </location>
</feature>
<gene>
    <name evidence="4" type="ORF">M407DRAFT_242741</name>
</gene>
<protein>
    <recommendedName>
        <fullName evidence="6">Pre-rRNA-processing protein TSR2</fullName>
    </recommendedName>
</protein>
<evidence type="ECO:0000256" key="1">
    <source>
        <dbReference type="ARBA" id="ARBA00006524"/>
    </source>
</evidence>
<dbReference type="PANTHER" id="PTHR21250">
    <property type="entry name" value="PRE-RRNA-PROCESSING PROTEIN TSR2 HOMOLOG"/>
    <property type="match status" value="1"/>
</dbReference>
<accession>A0A0C3M6A3</accession>
<evidence type="ECO:0000313" key="5">
    <source>
        <dbReference type="Proteomes" id="UP000054248"/>
    </source>
</evidence>
<evidence type="ECO:0000256" key="3">
    <source>
        <dbReference type="SAM" id="MobiDB-lite"/>
    </source>
</evidence>
<evidence type="ECO:0000313" key="4">
    <source>
        <dbReference type="EMBL" id="KIO29172.1"/>
    </source>
</evidence>
<dbReference type="EMBL" id="KN822986">
    <property type="protein sequence ID" value="KIO29172.1"/>
    <property type="molecule type" value="Genomic_DNA"/>
</dbReference>
<feature type="region of interest" description="Disordered" evidence="3">
    <location>
        <begin position="129"/>
        <end position="195"/>
    </location>
</feature>
<keyword evidence="5" id="KW-1185">Reference proteome</keyword>
<dbReference type="STRING" id="1051891.A0A0C3M6A3"/>
<comment type="similarity">
    <text evidence="1">Belongs to the TSR2 family.</text>
</comment>